<keyword evidence="5" id="KW-0067">ATP-binding</keyword>
<evidence type="ECO:0000256" key="5">
    <source>
        <dbReference type="ARBA" id="ARBA00022840"/>
    </source>
</evidence>
<dbReference type="AlphaFoldDB" id="A0A8B9AUH8"/>
<reference evidence="9" key="2">
    <citation type="submission" date="2025-08" db="UniProtKB">
        <authorList>
            <consortium name="RefSeq"/>
        </authorList>
    </citation>
    <scope>IDENTIFICATION</scope>
    <source>
        <tissue evidence="9">Young leaves</tissue>
    </source>
</reference>
<keyword evidence="6" id="KW-0119">Carbohydrate metabolism</keyword>
<proteinExistence type="inferred from homology"/>
<dbReference type="PANTHER" id="PTHR43085:SF24">
    <property type="entry name" value="FRUCTOKINASE-4-RELATED"/>
    <property type="match status" value="1"/>
</dbReference>
<dbReference type="Proteomes" id="UP000228380">
    <property type="component" value="Chromosome 10"/>
</dbReference>
<dbReference type="SUPFAM" id="SSF53613">
    <property type="entry name" value="Ribokinase-like"/>
    <property type="match status" value="1"/>
</dbReference>
<dbReference type="GO" id="GO:0006000">
    <property type="term" value="P:fructose metabolic process"/>
    <property type="evidence" value="ECO:0007669"/>
    <property type="project" value="TreeGrafter"/>
</dbReference>
<dbReference type="InterPro" id="IPR029056">
    <property type="entry name" value="Ribokinase-like"/>
</dbReference>
<keyword evidence="2" id="KW-0808">Transferase</keyword>
<dbReference type="RefSeq" id="XP_038987019.1">
    <property type="nucleotide sequence ID" value="XM_039131091.1"/>
</dbReference>
<dbReference type="InterPro" id="IPR002173">
    <property type="entry name" value="Carboh/pur_kinase_PfkB_CS"/>
</dbReference>
<keyword evidence="4" id="KW-0418">Kinase</keyword>
<evidence type="ECO:0000256" key="3">
    <source>
        <dbReference type="ARBA" id="ARBA00022741"/>
    </source>
</evidence>
<dbReference type="GO" id="GO:0008865">
    <property type="term" value="F:fructokinase activity"/>
    <property type="evidence" value="ECO:0007669"/>
    <property type="project" value="TreeGrafter"/>
</dbReference>
<dbReference type="PANTHER" id="PTHR43085">
    <property type="entry name" value="HEXOKINASE FAMILY MEMBER"/>
    <property type="match status" value="1"/>
</dbReference>
<evidence type="ECO:0000256" key="1">
    <source>
        <dbReference type="ARBA" id="ARBA00010688"/>
    </source>
</evidence>
<dbReference type="PROSITE" id="PS00584">
    <property type="entry name" value="PFKB_KINASES_2"/>
    <property type="match status" value="1"/>
</dbReference>
<evidence type="ECO:0000256" key="4">
    <source>
        <dbReference type="ARBA" id="ARBA00022777"/>
    </source>
</evidence>
<sequence>MKVAKKAGALLSFDPNLRLQLWDSPKDARALIMRIWKQSNIIKVSDAEVEFLTSKDTEEDDAAVMSLWHSELKLLVVTLGGKGCKYYTKDFRGTVKGLAVKPMDTTGAGDAFVGGMLRKIADDQSALQDEKKLREVLRFANACGAITTTKRGAIPALPNEAEVWGLLEKA</sequence>
<dbReference type="GO" id="GO:0005829">
    <property type="term" value="C:cytosol"/>
    <property type="evidence" value="ECO:0007669"/>
    <property type="project" value="TreeGrafter"/>
</dbReference>
<dbReference type="GO" id="GO:0005524">
    <property type="term" value="F:ATP binding"/>
    <property type="evidence" value="ECO:0007669"/>
    <property type="project" value="UniProtKB-KW"/>
</dbReference>
<dbReference type="Gene3D" id="3.40.1190.20">
    <property type="match status" value="1"/>
</dbReference>
<evidence type="ECO:0000256" key="6">
    <source>
        <dbReference type="ARBA" id="ARBA00023277"/>
    </source>
</evidence>
<dbReference type="GeneID" id="103708606"/>
<evidence type="ECO:0000313" key="8">
    <source>
        <dbReference type="Proteomes" id="UP000228380"/>
    </source>
</evidence>
<keyword evidence="3" id="KW-0547">Nucleotide-binding</keyword>
<dbReference type="OrthoDB" id="415590at2759"/>
<feature type="domain" description="Carbohydrate kinase PfkB" evidence="7">
    <location>
        <begin position="2"/>
        <end position="158"/>
    </location>
</feature>
<evidence type="ECO:0000256" key="2">
    <source>
        <dbReference type="ARBA" id="ARBA00022679"/>
    </source>
</evidence>
<protein>
    <submittedName>
        <fullName evidence="9">Fructokinase-8</fullName>
    </submittedName>
</protein>
<reference evidence="8" key="1">
    <citation type="journal article" date="2019" name="Nat. Commun.">
        <title>Genome-wide association mapping of date palm fruit traits.</title>
        <authorList>
            <person name="Hazzouri K.M."/>
            <person name="Gros-Balthazard M."/>
            <person name="Flowers J.M."/>
            <person name="Copetti D."/>
            <person name="Lemansour A."/>
            <person name="Lebrun M."/>
            <person name="Masmoudi K."/>
            <person name="Ferrand S."/>
            <person name="Dhar M.I."/>
            <person name="Fresquez Z.A."/>
            <person name="Rosas U."/>
            <person name="Zhang J."/>
            <person name="Talag J."/>
            <person name="Lee S."/>
            <person name="Kudrna D."/>
            <person name="Powell R.F."/>
            <person name="Leitch I.J."/>
            <person name="Krueger R.R."/>
            <person name="Wing R.A."/>
            <person name="Amiri K.M.A."/>
            <person name="Purugganan M.D."/>
        </authorList>
    </citation>
    <scope>NUCLEOTIDE SEQUENCE [LARGE SCALE GENOMIC DNA]</scope>
    <source>
        <strain evidence="8">cv. Khalas</strain>
    </source>
</reference>
<keyword evidence="8" id="KW-1185">Reference proteome</keyword>
<dbReference type="Pfam" id="PF00294">
    <property type="entry name" value="PfkB"/>
    <property type="match status" value="1"/>
</dbReference>
<accession>A0A8B9AUH8</accession>
<dbReference type="InterPro" id="IPR011611">
    <property type="entry name" value="PfkB_dom"/>
</dbReference>
<organism evidence="8 9">
    <name type="scientific">Phoenix dactylifera</name>
    <name type="common">Date palm</name>
    <dbReference type="NCBI Taxonomy" id="42345"/>
    <lineage>
        <taxon>Eukaryota</taxon>
        <taxon>Viridiplantae</taxon>
        <taxon>Streptophyta</taxon>
        <taxon>Embryophyta</taxon>
        <taxon>Tracheophyta</taxon>
        <taxon>Spermatophyta</taxon>
        <taxon>Magnoliopsida</taxon>
        <taxon>Liliopsida</taxon>
        <taxon>Arecaceae</taxon>
        <taxon>Coryphoideae</taxon>
        <taxon>Phoeniceae</taxon>
        <taxon>Phoenix</taxon>
    </lineage>
</organism>
<gene>
    <name evidence="9" type="primary">LOC103708606</name>
</gene>
<dbReference type="InterPro" id="IPR050306">
    <property type="entry name" value="PfkB_Carbo_kinase"/>
</dbReference>
<comment type="similarity">
    <text evidence="1">Belongs to the carbohydrate kinase PfkB family.</text>
</comment>
<evidence type="ECO:0000313" key="9">
    <source>
        <dbReference type="RefSeq" id="XP_038987019.1"/>
    </source>
</evidence>
<name>A0A8B9AUH8_PHODC</name>
<dbReference type="KEGG" id="pda:103708606"/>
<evidence type="ECO:0000259" key="7">
    <source>
        <dbReference type="Pfam" id="PF00294"/>
    </source>
</evidence>